<dbReference type="KEGG" id="sgj:IAG43_24535"/>
<organism evidence="1 2">
    <name type="scientific">Streptomyces genisteinicus</name>
    <dbReference type="NCBI Taxonomy" id="2768068"/>
    <lineage>
        <taxon>Bacteria</taxon>
        <taxon>Bacillati</taxon>
        <taxon>Actinomycetota</taxon>
        <taxon>Actinomycetes</taxon>
        <taxon>Kitasatosporales</taxon>
        <taxon>Streptomycetaceae</taxon>
        <taxon>Streptomyces</taxon>
    </lineage>
</organism>
<dbReference type="RefSeq" id="WP_187742853.1">
    <property type="nucleotide sequence ID" value="NZ_CP060825.1"/>
</dbReference>
<dbReference type="AlphaFoldDB" id="A0A7H0HZ23"/>
<accession>A0A7H0HZ23</accession>
<dbReference type="Proteomes" id="UP000516230">
    <property type="component" value="Chromosome"/>
</dbReference>
<sequence>MSDDAAPAVGDAVLDAAGGRAGRVTSSDGLRVRLRPLGGGAEWEAAPSGVRRLGQGELLRALVREANARSRQAGPGR</sequence>
<gene>
    <name evidence="1" type="ORF">IAG43_24535</name>
</gene>
<keyword evidence="2" id="KW-1185">Reference proteome</keyword>
<reference evidence="1 2" key="1">
    <citation type="submission" date="2020-08" db="EMBL/GenBank/DDBJ databases">
        <title>A novel species.</title>
        <authorList>
            <person name="Gao J."/>
        </authorList>
    </citation>
    <scope>NUCLEOTIDE SEQUENCE [LARGE SCALE GENOMIC DNA]</scope>
    <source>
        <strain evidence="1 2">CRPJ-33</strain>
    </source>
</reference>
<proteinExistence type="predicted"/>
<dbReference type="EMBL" id="CP060825">
    <property type="protein sequence ID" value="QNP65789.1"/>
    <property type="molecule type" value="Genomic_DNA"/>
</dbReference>
<evidence type="ECO:0000313" key="2">
    <source>
        <dbReference type="Proteomes" id="UP000516230"/>
    </source>
</evidence>
<evidence type="ECO:0000313" key="1">
    <source>
        <dbReference type="EMBL" id="QNP65789.1"/>
    </source>
</evidence>
<name>A0A7H0HZ23_9ACTN</name>
<protein>
    <submittedName>
        <fullName evidence="1">Uncharacterized protein</fullName>
    </submittedName>
</protein>